<dbReference type="STRING" id="561061.SAMN05660862_0182"/>
<dbReference type="Gene3D" id="3.30.70.1320">
    <property type="entry name" value="Multidrug efflux transporter AcrB pore domain like"/>
    <property type="match status" value="1"/>
</dbReference>
<dbReference type="InterPro" id="IPR027463">
    <property type="entry name" value="AcrB_DN_DC_subdom"/>
</dbReference>
<gene>
    <name evidence="2" type="ORF">SAMN05660862_0182</name>
</gene>
<dbReference type="Proteomes" id="UP000192980">
    <property type="component" value="Unassembled WGS sequence"/>
</dbReference>
<dbReference type="Gene3D" id="3.30.70.1430">
    <property type="entry name" value="Multidrug efflux transporter AcrB pore domain"/>
    <property type="match status" value="2"/>
</dbReference>
<keyword evidence="3" id="KW-1185">Reference proteome</keyword>
<dbReference type="SUPFAM" id="SSF82714">
    <property type="entry name" value="Multidrug efflux transporter AcrB TolC docking domain, DN and DC subdomains"/>
    <property type="match status" value="2"/>
</dbReference>
<feature type="transmembrane region" description="Helical" evidence="1">
    <location>
        <begin position="965"/>
        <end position="984"/>
    </location>
</feature>
<dbReference type="PANTHER" id="PTHR32063:SF18">
    <property type="entry name" value="CATION EFFLUX SYSTEM PROTEIN"/>
    <property type="match status" value="1"/>
</dbReference>
<evidence type="ECO:0000256" key="1">
    <source>
        <dbReference type="SAM" id="Phobius"/>
    </source>
</evidence>
<dbReference type="InterPro" id="IPR001036">
    <property type="entry name" value="Acrflvin-R"/>
</dbReference>
<feature type="transmembrane region" description="Helical" evidence="1">
    <location>
        <begin position="913"/>
        <end position="938"/>
    </location>
</feature>
<accession>A0A1X7HX57</accession>
<dbReference type="PANTHER" id="PTHR32063">
    <property type="match status" value="1"/>
</dbReference>
<organism evidence="2 3">
    <name type="scientific">Sphingobacterium psychroaquaticum</name>
    <dbReference type="NCBI Taxonomy" id="561061"/>
    <lineage>
        <taxon>Bacteria</taxon>
        <taxon>Pseudomonadati</taxon>
        <taxon>Bacteroidota</taxon>
        <taxon>Sphingobacteriia</taxon>
        <taxon>Sphingobacteriales</taxon>
        <taxon>Sphingobacteriaceae</taxon>
        <taxon>Sphingobacterium</taxon>
    </lineage>
</organism>
<dbReference type="PRINTS" id="PR00702">
    <property type="entry name" value="ACRIFLAVINRP"/>
</dbReference>
<feature type="transmembrane region" description="Helical" evidence="1">
    <location>
        <begin position="467"/>
        <end position="494"/>
    </location>
</feature>
<dbReference type="Gene3D" id="3.30.2090.10">
    <property type="entry name" value="Multidrug efflux transporter AcrB TolC docking domain, DN and DC subdomains"/>
    <property type="match status" value="2"/>
</dbReference>
<feature type="transmembrane region" description="Helical" evidence="1">
    <location>
        <begin position="990"/>
        <end position="1016"/>
    </location>
</feature>
<dbReference type="GO" id="GO:0005886">
    <property type="term" value="C:plasma membrane"/>
    <property type="evidence" value="ECO:0007669"/>
    <property type="project" value="TreeGrafter"/>
</dbReference>
<dbReference type="Gene3D" id="1.20.1640.10">
    <property type="entry name" value="Multidrug efflux transporter AcrB transmembrane domain"/>
    <property type="match status" value="2"/>
</dbReference>
<dbReference type="EMBL" id="FXAU01000001">
    <property type="protein sequence ID" value="SMG06584.1"/>
    <property type="molecule type" value="Genomic_DNA"/>
</dbReference>
<feature type="transmembrane region" description="Helical" evidence="1">
    <location>
        <begin position="887"/>
        <end position="907"/>
    </location>
</feature>
<dbReference type="AlphaFoldDB" id="A0A1X7HX57"/>
<evidence type="ECO:0000313" key="3">
    <source>
        <dbReference type="Proteomes" id="UP000192980"/>
    </source>
</evidence>
<dbReference type="OrthoDB" id="9758234at2"/>
<evidence type="ECO:0000313" key="2">
    <source>
        <dbReference type="EMBL" id="SMG06584.1"/>
    </source>
</evidence>
<dbReference type="SUPFAM" id="SSF82693">
    <property type="entry name" value="Multidrug efflux transporter AcrB pore domain, PN1, PN2, PC1 and PC2 subdomains"/>
    <property type="match status" value="3"/>
</dbReference>
<sequence length="1026" mass="114841">MANNIKAVAWAMRYHKVVFLVTALLLLAGIGGLLYMPKQEYPTVNINQGIIAGIYPGANSEQVAKQLTKPLEEHLFKYKEVKRKATYSQSKDGIVYVYITLNDYVKNKDEVWAKIRHGLNELKQELPPEVLALVVDSEFGETSALLFSVESESKTYRQLEGYLEKIESRLRQVPEVSKLTKSGEQKERIAIYLDKGKMAKNGIQVQEIGEVLYTQGLKGYAGDIDNGDMSVPIYLNTANQTEQNIANQIIRGDGQTDILRLKDVANIVREYPTPDNFIKNNGKKCLLMSVEMQTGNDITRFGKELNSILLEEGAKLPSDVKISTIVDQSKVVQKSVDEFLIEMLIAIISVVLVTVFFMPVRVAAVAATSIPITIFISLGIMYAAGFELNVVTFAALIVVLGLIVDDCIVIVDSYIEHLDEGMSRWHASIAGAGEYFKSLVSATLIISVTFFPFLITLKGPNKDFMFSYPWTLTITLFVSLAVALFIIPFMQYILIKKGLHKDKEDTKKSFLDRIQSGYDKLLPVFFKRPVLTLSILITSVVLAMLMLGNAKMRMMPIAERDLFAVEIYLPQGNSLVQTEKVADSLEKVLKKDDRVLSITSFIGASSPRFHSGYSPNMPSKNYAQFIVNTKSNKATEEILNEYADKYAFHFPRAYVFFKQLDNEVVRYPIEVRLTGADETTLKSMSKELIRDLSKMDEFLWVHNDAENPSSSVQINIDQQLANRQGISNNSVAQELGVINKGFDITNVWEDDYKMNITLRGEVDSLRQLNRLGDIYVPNMAGVSVPLNQVAEVSPAWRDGQINTRNGIYTMSVLADLKRNVNPNDIFPKVSTLVDSLLKKDDYKNVEVKYGGVSESNEESVPQTLIALLIAIFIIYFVLVFHYKKISLANLTLASTVLCFFGAAFGIWVTGFEFGMTSVLGFVCLIGIVMRNGIILFDYADKLRKNEKMTVKEAALEAGKRRMRPIVLTSVAASVGVITMLVVGSPLWGPMAAIICFGALFSMVFILTILPVSYWLVYRKQDTKIVK</sequence>
<keyword evidence="1" id="KW-1133">Transmembrane helix</keyword>
<dbReference type="GO" id="GO:0042910">
    <property type="term" value="F:xenobiotic transmembrane transporter activity"/>
    <property type="evidence" value="ECO:0007669"/>
    <property type="project" value="TreeGrafter"/>
</dbReference>
<feature type="transmembrane region" description="Helical" evidence="1">
    <location>
        <begin position="339"/>
        <end position="357"/>
    </location>
</feature>
<proteinExistence type="predicted"/>
<feature type="transmembrane region" description="Helical" evidence="1">
    <location>
        <begin position="863"/>
        <end position="880"/>
    </location>
</feature>
<dbReference type="RefSeq" id="WP_058699771.1">
    <property type="nucleotide sequence ID" value="NZ_FXAU01000001.1"/>
</dbReference>
<keyword evidence="1" id="KW-0472">Membrane</keyword>
<dbReference type="Gene3D" id="3.30.70.1440">
    <property type="entry name" value="Multidrug efflux transporter AcrB pore domain"/>
    <property type="match status" value="1"/>
</dbReference>
<feature type="transmembrane region" description="Helical" evidence="1">
    <location>
        <begin position="364"/>
        <end position="384"/>
    </location>
</feature>
<dbReference type="SUPFAM" id="SSF82866">
    <property type="entry name" value="Multidrug efflux transporter AcrB transmembrane domain"/>
    <property type="match status" value="2"/>
</dbReference>
<feature type="transmembrane region" description="Helical" evidence="1">
    <location>
        <begin position="530"/>
        <end position="548"/>
    </location>
</feature>
<dbReference type="Pfam" id="PF00873">
    <property type="entry name" value="ACR_tran"/>
    <property type="match status" value="1"/>
</dbReference>
<name>A0A1X7HX57_9SPHI</name>
<protein>
    <submittedName>
        <fullName evidence="2">Multidrug efflux pump subunit AcrB</fullName>
    </submittedName>
</protein>
<feature type="transmembrane region" description="Helical" evidence="1">
    <location>
        <begin position="390"/>
        <end position="415"/>
    </location>
</feature>
<reference evidence="2 3" key="1">
    <citation type="submission" date="2017-04" db="EMBL/GenBank/DDBJ databases">
        <authorList>
            <person name="Afonso C.L."/>
            <person name="Miller P.J."/>
            <person name="Scott M.A."/>
            <person name="Spackman E."/>
            <person name="Goraichik I."/>
            <person name="Dimitrov K.M."/>
            <person name="Suarez D.L."/>
            <person name="Swayne D.E."/>
        </authorList>
    </citation>
    <scope>NUCLEOTIDE SEQUENCE [LARGE SCALE GENOMIC DNA]</scope>
    <source>
        <strain evidence="2 3">DSM 22418</strain>
    </source>
</reference>
<feature type="transmembrane region" description="Helical" evidence="1">
    <location>
        <begin position="435"/>
        <end position="455"/>
    </location>
</feature>
<keyword evidence="1" id="KW-0812">Transmembrane</keyword>